<accession>A0AAD1UMI8</accession>
<evidence type="ECO:0000256" key="1">
    <source>
        <dbReference type="RuleBase" id="RU365079"/>
    </source>
</evidence>
<keyword evidence="1" id="KW-0653">Protein transport</keyword>
<dbReference type="GO" id="GO:0015031">
    <property type="term" value="P:protein transport"/>
    <property type="evidence" value="ECO:0007669"/>
    <property type="project" value="UniProtKB-KW"/>
</dbReference>
<feature type="region of interest" description="Disordered" evidence="2">
    <location>
        <begin position="367"/>
        <end position="397"/>
    </location>
</feature>
<comment type="subunit">
    <text evidence="1">Component of the TIM23 complex.</text>
</comment>
<dbReference type="EMBL" id="CAMPGE010013487">
    <property type="protein sequence ID" value="CAI2372218.1"/>
    <property type="molecule type" value="Genomic_DNA"/>
</dbReference>
<keyword evidence="1" id="KW-0813">Transport</keyword>
<dbReference type="PROSITE" id="PS50969">
    <property type="entry name" value="FCP1"/>
    <property type="match status" value="1"/>
</dbReference>
<keyword evidence="5" id="KW-1185">Reference proteome</keyword>
<dbReference type="SMART" id="SM00577">
    <property type="entry name" value="CPDc"/>
    <property type="match status" value="1"/>
</dbReference>
<evidence type="ECO:0000259" key="3">
    <source>
        <dbReference type="PROSITE" id="PS50969"/>
    </source>
</evidence>
<proteinExistence type="inferred from homology"/>
<dbReference type="PANTHER" id="PTHR12210">
    <property type="entry name" value="DULLARD PROTEIN PHOSPHATASE"/>
    <property type="match status" value="1"/>
</dbReference>
<dbReference type="InterPro" id="IPR050365">
    <property type="entry name" value="TIM50"/>
</dbReference>
<protein>
    <recommendedName>
        <fullName evidence="1">Mitochondrial import inner membrane translocase subunit TIM50</fullName>
    </recommendedName>
</protein>
<dbReference type="AlphaFoldDB" id="A0AAD1UMI8"/>
<dbReference type="Proteomes" id="UP001295684">
    <property type="component" value="Unassembled WGS sequence"/>
</dbReference>
<dbReference type="InterPro" id="IPR004274">
    <property type="entry name" value="FCP1_dom"/>
</dbReference>
<comment type="caution">
    <text evidence="4">The sequence shown here is derived from an EMBL/GenBank/DDBJ whole genome shotgun (WGS) entry which is preliminary data.</text>
</comment>
<feature type="compositionally biased region" description="Basic and acidic residues" evidence="2">
    <location>
        <begin position="79"/>
        <end position="90"/>
    </location>
</feature>
<dbReference type="InterPro" id="IPR036412">
    <property type="entry name" value="HAD-like_sf"/>
</dbReference>
<evidence type="ECO:0000313" key="4">
    <source>
        <dbReference type="EMBL" id="CAI2372218.1"/>
    </source>
</evidence>
<keyword evidence="1" id="KW-0496">Mitochondrion</keyword>
<sequence>MLNRVLLQRSQVLLSLRRTASTSTPKFSQNLFFTNQYVSNNYRTFSTKQTKPGSDTTKSEKQENQQKGQKEQFEEEEHQEFHHDESKDGNSHANFSTSRKIFFALGKAIKYSIWAYIVLFSYHFYLVRKKDKPEESFGCIDLFLRHAFRAQWHCNEINKLLTRPPIDKLLPTIPPLPPGAIYPKTLIIGLRGVSVKSEYKLGLGFEYKKRPGLNTFLQKAASMYEVVLFGDEESSLVQEIGIALDPDQRMLQGAFGHESTLLKDGRYIKDLSYMNRDTKNIVCIDFDPEKFYYHQDNVIKVPEWDGDNLDRELLDLIPFLSHLSGHNVDVKTEIKKYGKDRGYLKYQEVQETRREMIQNKKDSGFGGILKKLGNNPGPQDMDDYDENKLFPSQFRNE</sequence>
<evidence type="ECO:0000313" key="5">
    <source>
        <dbReference type="Proteomes" id="UP001295684"/>
    </source>
</evidence>
<dbReference type="Pfam" id="PF03031">
    <property type="entry name" value="NIF"/>
    <property type="match status" value="1"/>
</dbReference>
<feature type="region of interest" description="Disordered" evidence="2">
    <location>
        <begin position="44"/>
        <end position="92"/>
    </location>
</feature>
<comment type="similarity">
    <text evidence="1">Belongs to the TIM50 family.</text>
</comment>
<reference evidence="4" key="1">
    <citation type="submission" date="2023-07" db="EMBL/GenBank/DDBJ databases">
        <authorList>
            <consortium name="AG Swart"/>
            <person name="Singh M."/>
            <person name="Singh A."/>
            <person name="Seah K."/>
            <person name="Emmerich C."/>
        </authorList>
    </citation>
    <scope>NUCLEOTIDE SEQUENCE</scope>
    <source>
        <strain evidence="4">DP1</strain>
    </source>
</reference>
<feature type="domain" description="FCP1 homology" evidence="3">
    <location>
        <begin position="179"/>
        <end position="323"/>
    </location>
</feature>
<gene>
    <name evidence="4" type="ORF">ECRASSUSDP1_LOCUS13546</name>
</gene>
<dbReference type="Gene3D" id="3.40.50.1000">
    <property type="entry name" value="HAD superfamily/HAD-like"/>
    <property type="match status" value="1"/>
</dbReference>
<comment type="subcellular location">
    <subcellularLocation>
        <location evidence="1">Mitochondrion inner membrane</location>
        <topology evidence="1">Single-pass membrane protein</topology>
    </subcellularLocation>
</comment>
<dbReference type="SUPFAM" id="SSF56784">
    <property type="entry name" value="HAD-like"/>
    <property type="match status" value="1"/>
</dbReference>
<dbReference type="InterPro" id="IPR023214">
    <property type="entry name" value="HAD_sf"/>
</dbReference>
<organism evidence="4 5">
    <name type="scientific">Euplotes crassus</name>
    <dbReference type="NCBI Taxonomy" id="5936"/>
    <lineage>
        <taxon>Eukaryota</taxon>
        <taxon>Sar</taxon>
        <taxon>Alveolata</taxon>
        <taxon>Ciliophora</taxon>
        <taxon>Intramacronucleata</taxon>
        <taxon>Spirotrichea</taxon>
        <taxon>Hypotrichia</taxon>
        <taxon>Euplotida</taxon>
        <taxon>Euplotidae</taxon>
        <taxon>Moneuplotes</taxon>
    </lineage>
</organism>
<feature type="compositionally biased region" description="Basic and acidic residues" evidence="2">
    <location>
        <begin position="57"/>
        <end position="72"/>
    </location>
</feature>
<keyword evidence="1" id="KW-0809">Transit peptide</keyword>
<keyword evidence="1" id="KW-0811">Translocation</keyword>
<name>A0AAD1UMI8_EUPCR</name>
<feature type="compositionally biased region" description="Polar residues" evidence="2">
    <location>
        <begin position="44"/>
        <end position="56"/>
    </location>
</feature>
<evidence type="ECO:0000256" key="2">
    <source>
        <dbReference type="SAM" id="MobiDB-lite"/>
    </source>
</evidence>
<comment type="function">
    <text evidence="1">Essential component of the TIM23 complex, a complex that mediates the translocation of transit peptide-containing proteins across the mitochondrial inner membrane.</text>
</comment>
<dbReference type="GO" id="GO:0005744">
    <property type="term" value="C:TIM23 mitochondrial import inner membrane translocase complex"/>
    <property type="evidence" value="ECO:0007669"/>
    <property type="project" value="UniProtKB-UniRule"/>
</dbReference>